<accession>A0ABR7I8W2</accession>
<dbReference type="EMBL" id="JACOQH010000002">
    <property type="protein sequence ID" value="MBC5753313.1"/>
    <property type="molecule type" value="Genomic_DNA"/>
</dbReference>
<evidence type="ECO:0000313" key="2">
    <source>
        <dbReference type="Proteomes" id="UP000621540"/>
    </source>
</evidence>
<name>A0ABR7I8W2_9FIRM</name>
<dbReference type="RefSeq" id="WP_186981776.1">
    <property type="nucleotide sequence ID" value="NZ_JACOQH010000002.1"/>
</dbReference>
<sequence length="45" mass="5303">MLESVEELLNAPEQHHPKENARLYDHTIELKHVTFVKRRAGAHTR</sequence>
<proteinExistence type="predicted"/>
<gene>
    <name evidence="1" type="ORF">H8Z76_04580</name>
</gene>
<evidence type="ECO:0000313" key="1">
    <source>
        <dbReference type="EMBL" id="MBC5753313.1"/>
    </source>
</evidence>
<dbReference type="Proteomes" id="UP000621540">
    <property type="component" value="Unassembled WGS sequence"/>
</dbReference>
<keyword evidence="2" id="KW-1185">Reference proteome</keyword>
<reference evidence="1 2" key="1">
    <citation type="submission" date="2020-08" db="EMBL/GenBank/DDBJ databases">
        <title>Genome public.</title>
        <authorList>
            <person name="Liu C."/>
            <person name="Sun Q."/>
        </authorList>
    </citation>
    <scope>NUCLEOTIDE SEQUENCE [LARGE SCALE GENOMIC DNA]</scope>
    <source>
        <strain evidence="1 2">BX0805</strain>
    </source>
</reference>
<comment type="caution">
    <text evidence="1">The sequence shown here is derived from an EMBL/GenBank/DDBJ whole genome shotgun (WGS) entry which is preliminary data.</text>
</comment>
<protein>
    <submittedName>
        <fullName evidence="1">Uncharacterized protein</fullName>
    </submittedName>
</protein>
<organism evidence="1 2">
    <name type="scientific">Roseburia yibonii</name>
    <dbReference type="NCBI Taxonomy" id="2763063"/>
    <lineage>
        <taxon>Bacteria</taxon>
        <taxon>Bacillati</taxon>
        <taxon>Bacillota</taxon>
        <taxon>Clostridia</taxon>
        <taxon>Lachnospirales</taxon>
        <taxon>Lachnospiraceae</taxon>
        <taxon>Roseburia</taxon>
    </lineage>
</organism>